<organism evidence="1 2">
    <name type="scientific">Streptomyces nojiriensis</name>
    <dbReference type="NCBI Taxonomy" id="66374"/>
    <lineage>
        <taxon>Bacteria</taxon>
        <taxon>Bacillati</taxon>
        <taxon>Actinomycetota</taxon>
        <taxon>Actinomycetes</taxon>
        <taxon>Kitasatosporales</taxon>
        <taxon>Streptomycetaceae</taxon>
        <taxon>Streptomyces</taxon>
    </lineage>
</organism>
<proteinExistence type="predicted"/>
<dbReference type="EMBL" id="BNEC01000001">
    <property type="protein sequence ID" value="GHI66091.1"/>
    <property type="molecule type" value="Genomic_DNA"/>
</dbReference>
<dbReference type="GeneID" id="95586992"/>
<evidence type="ECO:0000313" key="1">
    <source>
        <dbReference type="EMBL" id="GHI66091.1"/>
    </source>
</evidence>
<name>A0ABQ3SD82_9ACTN</name>
<accession>A0ABQ3SD82</accession>
<protein>
    <submittedName>
        <fullName evidence="1">Uncharacterized protein</fullName>
    </submittedName>
</protein>
<dbReference type="RefSeq" id="WP_189748693.1">
    <property type="nucleotide sequence ID" value="NZ_BMRL01000065.1"/>
</dbReference>
<reference evidence="2" key="1">
    <citation type="submission" date="2023-07" db="EMBL/GenBank/DDBJ databases">
        <title>Whole genome shotgun sequence of Streptomyces nojiriensis NBRC 13794.</title>
        <authorList>
            <person name="Komaki H."/>
            <person name="Tamura T."/>
        </authorList>
    </citation>
    <scope>NUCLEOTIDE SEQUENCE [LARGE SCALE GENOMIC DNA]</scope>
    <source>
        <strain evidence="2">NBRC 13794</strain>
    </source>
</reference>
<evidence type="ECO:0000313" key="2">
    <source>
        <dbReference type="Proteomes" id="UP000613974"/>
    </source>
</evidence>
<sequence>MALARSVREVFDEGQAAGRLRVPVAAWRWATGSGLVPAADVGPGRWSRAVVEAADPEQVRAALRGIEAGVAADRLTEALGVPLPILRPRVTASAVGHLVKAGLLVYLGGEPRFPVVHPDQVAALARRRDLPALLDQHVPLGPDQAAVRLGVRRTDFDQVVRLGWLAPIGSVDVDYKRHGGVTTVPLYDAQEIALLEVVRPCVDWRAVRTARAGRRSPLAALDPFPGWQRVLLAEVARIARVGRAAVVNWRRRNPDFPDPVAGTDVHPQFDRRAVVAWLLAHDKIGVPTGPTIAALVLAGAKGATHRFRFDDPWLSLADDAAGEDTLSGWSTDEDADELAALAGGEFGASLRRLAAPGTGPLAVPGQVRVIERFRSGSGGLRLTLAWPAGLRGTTALGPAGGVVRHGVAYVGPGGACVCARHDCGGVVPVSWCAEHGDAVAPVLEWHPGGGVRCTDLSAALAAAVGQTARATVD</sequence>
<gene>
    <name evidence="1" type="ORF">Snoj_00090</name>
</gene>
<dbReference type="Proteomes" id="UP000613974">
    <property type="component" value="Unassembled WGS sequence"/>
</dbReference>
<keyword evidence="2" id="KW-1185">Reference proteome</keyword>
<comment type="caution">
    <text evidence="1">The sequence shown here is derived from an EMBL/GenBank/DDBJ whole genome shotgun (WGS) entry which is preliminary data.</text>
</comment>